<organism evidence="2 3">
    <name type="scientific">Halanaerobacter jeridensis</name>
    <dbReference type="NCBI Taxonomy" id="706427"/>
    <lineage>
        <taxon>Bacteria</taxon>
        <taxon>Bacillati</taxon>
        <taxon>Bacillota</taxon>
        <taxon>Clostridia</taxon>
        <taxon>Halanaerobiales</taxon>
        <taxon>Halobacteroidaceae</taxon>
        <taxon>Halanaerobacter</taxon>
    </lineage>
</organism>
<comment type="caution">
    <text evidence="2">The sequence shown here is derived from an EMBL/GenBank/DDBJ whole genome shotgun (WGS) entry which is preliminary data.</text>
</comment>
<gene>
    <name evidence="2" type="ORF">JOC47_002263</name>
</gene>
<keyword evidence="1" id="KW-1133">Transmembrane helix</keyword>
<evidence type="ECO:0000313" key="2">
    <source>
        <dbReference type="EMBL" id="MBM7557397.1"/>
    </source>
</evidence>
<feature type="transmembrane region" description="Helical" evidence="1">
    <location>
        <begin position="12"/>
        <end position="32"/>
    </location>
</feature>
<dbReference type="RefSeq" id="WP_204702152.1">
    <property type="nucleotide sequence ID" value="NZ_JAFBDQ010000012.1"/>
</dbReference>
<feature type="transmembrane region" description="Helical" evidence="1">
    <location>
        <begin position="56"/>
        <end position="82"/>
    </location>
</feature>
<keyword evidence="1" id="KW-0472">Membrane</keyword>
<protein>
    <submittedName>
        <fullName evidence="2">Uncharacterized protein</fullName>
    </submittedName>
</protein>
<dbReference type="AlphaFoldDB" id="A0A938XQ93"/>
<reference evidence="2" key="1">
    <citation type="submission" date="2021-01" db="EMBL/GenBank/DDBJ databases">
        <title>Genomic Encyclopedia of Type Strains, Phase IV (KMG-IV): sequencing the most valuable type-strain genomes for metagenomic binning, comparative biology and taxonomic classification.</title>
        <authorList>
            <person name="Goeker M."/>
        </authorList>
    </citation>
    <scope>NUCLEOTIDE SEQUENCE</scope>
    <source>
        <strain evidence="2">DSM 23230</strain>
    </source>
</reference>
<keyword evidence="3" id="KW-1185">Reference proteome</keyword>
<feature type="transmembrane region" description="Helical" evidence="1">
    <location>
        <begin position="126"/>
        <end position="146"/>
    </location>
</feature>
<evidence type="ECO:0000313" key="3">
    <source>
        <dbReference type="Proteomes" id="UP000774000"/>
    </source>
</evidence>
<name>A0A938XQ93_9FIRM</name>
<accession>A0A938XQ93</accession>
<dbReference type="Proteomes" id="UP000774000">
    <property type="component" value="Unassembled WGS sequence"/>
</dbReference>
<proteinExistence type="predicted"/>
<feature type="transmembrane region" description="Helical" evidence="1">
    <location>
        <begin position="89"/>
        <end position="106"/>
    </location>
</feature>
<sequence>MFSFENKIPLGVFAGVSSNLIRNVFGFILYYFDYKEHTIWEFATSAVVAKNKTGEISALIIGAFNDFAIASIVGIITVYFIYFTGKDNFILKGFIVGSAAWMLIFIPVTQLEISRIQPESISSNIIYLLGHLFLGILTSIIIVQLGKKALKKES</sequence>
<keyword evidence="1" id="KW-0812">Transmembrane</keyword>
<dbReference type="EMBL" id="JAFBDQ010000012">
    <property type="protein sequence ID" value="MBM7557397.1"/>
    <property type="molecule type" value="Genomic_DNA"/>
</dbReference>
<evidence type="ECO:0000256" key="1">
    <source>
        <dbReference type="SAM" id="Phobius"/>
    </source>
</evidence>